<keyword evidence="1" id="KW-0472">Membrane</keyword>
<dbReference type="EMBL" id="BOOW01000008">
    <property type="protein sequence ID" value="GII91125.1"/>
    <property type="molecule type" value="Genomic_DNA"/>
</dbReference>
<evidence type="ECO:0000313" key="3">
    <source>
        <dbReference type="Proteomes" id="UP000606172"/>
    </source>
</evidence>
<evidence type="ECO:0000313" key="2">
    <source>
        <dbReference type="EMBL" id="GII91125.1"/>
    </source>
</evidence>
<keyword evidence="3" id="KW-1185">Reference proteome</keyword>
<reference evidence="2" key="1">
    <citation type="submission" date="2021-01" db="EMBL/GenBank/DDBJ databases">
        <title>Whole genome shotgun sequence of Sinosporangium siamense NBRC 109515.</title>
        <authorList>
            <person name="Komaki H."/>
            <person name="Tamura T."/>
        </authorList>
    </citation>
    <scope>NUCLEOTIDE SEQUENCE</scope>
    <source>
        <strain evidence="2">NBRC 109515</strain>
    </source>
</reference>
<comment type="caution">
    <text evidence="2">The sequence shown here is derived from an EMBL/GenBank/DDBJ whole genome shotgun (WGS) entry which is preliminary data.</text>
</comment>
<evidence type="ECO:0000256" key="1">
    <source>
        <dbReference type="SAM" id="Phobius"/>
    </source>
</evidence>
<dbReference type="AlphaFoldDB" id="A0A919V3N4"/>
<dbReference type="RefSeq" id="WP_204022183.1">
    <property type="nucleotide sequence ID" value="NZ_BOOW01000008.1"/>
</dbReference>
<proteinExistence type="predicted"/>
<sequence length="56" mass="6115">MSEQQIDPAGNTQAFRAFAQRDEQEAAPQKKSYTLPIVGVVLGVVILALAVYLLVR</sequence>
<dbReference type="Proteomes" id="UP000606172">
    <property type="component" value="Unassembled WGS sequence"/>
</dbReference>
<feature type="transmembrane region" description="Helical" evidence="1">
    <location>
        <begin position="33"/>
        <end position="55"/>
    </location>
</feature>
<name>A0A919V3N4_9ACTN</name>
<gene>
    <name evidence="2" type="ORF">Ssi02_13560</name>
</gene>
<keyword evidence="1" id="KW-0812">Transmembrane</keyword>
<protein>
    <submittedName>
        <fullName evidence="2">Uncharacterized protein</fullName>
    </submittedName>
</protein>
<accession>A0A919V3N4</accession>
<organism evidence="2 3">
    <name type="scientific">Sinosporangium siamense</name>
    <dbReference type="NCBI Taxonomy" id="1367973"/>
    <lineage>
        <taxon>Bacteria</taxon>
        <taxon>Bacillati</taxon>
        <taxon>Actinomycetota</taxon>
        <taxon>Actinomycetes</taxon>
        <taxon>Streptosporangiales</taxon>
        <taxon>Streptosporangiaceae</taxon>
        <taxon>Sinosporangium</taxon>
    </lineage>
</organism>
<keyword evidence="1" id="KW-1133">Transmembrane helix</keyword>